<dbReference type="EMBL" id="JAKGBZ010000067">
    <property type="protein sequence ID" value="MCF3948651.1"/>
    <property type="molecule type" value="Genomic_DNA"/>
</dbReference>
<evidence type="ECO:0000259" key="6">
    <source>
        <dbReference type="PROSITE" id="PS50850"/>
    </source>
</evidence>
<dbReference type="PROSITE" id="PS00217">
    <property type="entry name" value="SUGAR_TRANSPORT_2"/>
    <property type="match status" value="1"/>
</dbReference>
<dbReference type="Gene3D" id="1.20.1250.20">
    <property type="entry name" value="MFS general substrate transporter like domains"/>
    <property type="match status" value="2"/>
</dbReference>
<organism evidence="7 8">
    <name type="scientific">Acidiphilium iwatense</name>
    <dbReference type="NCBI Taxonomy" id="768198"/>
    <lineage>
        <taxon>Bacteria</taxon>
        <taxon>Pseudomonadati</taxon>
        <taxon>Pseudomonadota</taxon>
        <taxon>Alphaproteobacteria</taxon>
        <taxon>Acetobacterales</taxon>
        <taxon>Acidocellaceae</taxon>
        <taxon>Acidiphilium</taxon>
    </lineage>
</organism>
<proteinExistence type="predicted"/>
<comment type="subcellular location">
    <subcellularLocation>
        <location evidence="1">Membrane</location>
        <topology evidence="1">Multi-pass membrane protein</topology>
    </subcellularLocation>
</comment>
<dbReference type="PANTHER" id="PTHR23508:SF10">
    <property type="entry name" value="CARBOXYLIC ACID TRANSPORTER PROTEIN HOMOLOG"/>
    <property type="match status" value="1"/>
</dbReference>
<keyword evidence="2 5" id="KW-0812">Transmembrane</keyword>
<evidence type="ECO:0000256" key="2">
    <source>
        <dbReference type="ARBA" id="ARBA00022692"/>
    </source>
</evidence>
<dbReference type="InterPro" id="IPR036259">
    <property type="entry name" value="MFS_trans_sf"/>
</dbReference>
<evidence type="ECO:0000256" key="4">
    <source>
        <dbReference type="ARBA" id="ARBA00023136"/>
    </source>
</evidence>
<name>A0ABS9E0W8_9PROT</name>
<feature type="transmembrane region" description="Helical" evidence="5">
    <location>
        <begin position="115"/>
        <end position="136"/>
    </location>
</feature>
<comment type="caution">
    <text evidence="7">The sequence shown here is derived from an EMBL/GenBank/DDBJ whole genome shotgun (WGS) entry which is preliminary data.</text>
</comment>
<feature type="transmembrane region" description="Helical" evidence="5">
    <location>
        <begin position="21"/>
        <end position="45"/>
    </location>
</feature>
<feature type="transmembrane region" description="Helical" evidence="5">
    <location>
        <begin position="233"/>
        <end position="254"/>
    </location>
</feature>
<dbReference type="PROSITE" id="PS50850">
    <property type="entry name" value="MFS"/>
    <property type="match status" value="1"/>
</dbReference>
<keyword evidence="3 5" id="KW-1133">Transmembrane helix</keyword>
<feature type="transmembrane region" description="Helical" evidence="5">
    <location>
        <begin position="299"/>
        <end position="316"/>
    </location>
</feature>
<feature type="transmembrane region" description="Helical" evidence="5">
    <location>
        <begin position="90"/>
        <end position="109"/>
    </location>
</feature>
<evidence type="ECO:0000313" key="8">
    <source>
        <dbReference type="Proteomes" id="UP001521209"/>
    </source>
</evidence>
<feature type="transmembrane region" description="Helical" evidence="5">
    <location>
        <begin position="57"/>
        <end position="78"/>
    </location>
</feature>
<sequence>MSAYTQEPTIINAPEFRKAKWTITMAASFGWFFDAYVITIYALTIPLIAKTFDVSTTLLAGGLGSIFLIGYTLGTIIFGTCGDIFGRKTMLGVSIIGYGIATALTALATGIVSLAVLRFITGLGGGGELAVGAPFVSEVWDRNHRSSGVGFMYSFYPLGFVFAVIMFHLIAPVWGWRAVYVFSLVPAVVILVLRLRLEESPRFQKVVSQIKEGHSKKTRLIQAVKNPVLRYRILVGFLIFVSLTYGYYAMVFYIPAFVVQKYHLTAATGAAAVTSLLQIAGVIGGLTGGIIGDRIGRRIPAIVAAVLLMGSILLWWGANLSLTGFCIMTVIGGFLIAYLLTHLDQPLSERYKTET</sequence>
<evidence type="ECO:0000256" key="3">
    <source>
        <dbReference type="ARBA" id="ARBA00022989"/>
    </source>
</evidence>
<feature type="transmembrane region" description="Helical" evidence="5">
    <location>
        <begin position="266"/>
        <end position="287"/>
    </location>
</feature>
<evidence type="ECO:0000256" key="1">
    <source>
        <dbReference type="ARBA" id="ARBA00004141"/>
    </source>
</evidence>
<dbReference type="SUPFAM" id="SSF103473">
    <property type="entry name" value="MFS general substrate transporter"/>
    <property type="match status" value="1"/>
</dbReference>
<dbReference type="InterPro" id="IPR005829">
    <property type="entry name" value="Sugar_transporter_CS"/>
</dbReference>
<keyword evidence="4 5" id="KW-0472">Membrane</keyword>
<keyword evidence="8" id="KW-1185">Reference proteome</keyword>
<gene>
    <name evidence="7" type="ORF">L2A60_18490</name>
</gene>
<dbReference type="Pfam" id="PF07690">
    <property type="entry name" value="MFS_1"/>
    <property type="match status" value="1"/>
</dbReference>
<dbReference type="InterPro" id="IPR020846">
    <property type="entry name" value="MFS_dom"/>
</dbReference>
<accession>A0ABS9E0W8</accession>
<dbReference type="PANTHER" id="PTHR23508">
    <property type="entry name" value="CARBOXYLIC ACID TRANSPORTER PROTEIN HOMOLOG"/>
    <property type="match status" value="1"/>
</dbReference>
<dbReference type="InterPro" id="IPR011701">
    <property type="entry name" value="MFS"/>
</dbReference>
<feature type="transmembrane region" description="Helical" evidence="5">
    <location>
        <begin position="322"/>
        <end position="340"/>
    </location>
</feature>
<feature type="domain" description="Major facilitator superfamily (MFS) profile" evidence="6">
    <location>
        <begin position="23"/>
        <end position="355"/>
    </location>
</feature>
<evidence type="ECO:0000313" key="7">
    <source>
        <dbReference type="EMBL" id="MCF3948651.1"/>
    </source>
</evidence>
<evidence type="ECO:0000256" key="5">
    <source>
        <dbReference type="SAM" id="Phobius"/>
    </source>
</evidence>
<feature type="transmembrane region" description="Helical" evidence="5">
    <location>
        <begin position="177"/>
        <end position="195"/>
    </location>
</feature>
<protein>
    <submittedName>
        <fullName evidence="7">MFS transporter</fullName>
    </submittedName>
</protein>
<dbReference type="Proteomes" id="UP001521209">
    <property type="component" value="Unassembled WGS sequence"/>
</dbReference>
<dbReference type="RefSeq" id="WP_235705964.1">
    <property type="nucleotide sequence ID" value="NZ_JAKGBZ010000067.1"/>
</dbReference>
<feature type="transmembrane region" description="Helical" evidence="5">
    <location>
        <begin position="148"/>
        <end position="171"/>
    </location>
</feature>
<reference evidence="7 8" key="1">
    <citation type="submission" date="2022-01" db="EMBL/GenBank/DDBJ databases">
        <authorList>
            <person name="Won M."/>
            <person name="Kim S.-J."/>
            <person name="Kwon S.-W."/>
        </authorList>
    </citation>
    <scope>NUCLEOTIDE SEQUENCE [LARGE SCALE GENOMIC DNA]</scope>
    <source>
        <strain evidence="7 8">KCTC 23505</strain>
    </source>
</reference>